<comment type="caution">
    <text evidence="1">The sequence shown here is derived from an EMBL/GenBank/DDBJ whole genome shotgun (WGS) entry which is preliminary data.</text>
</comment>
<protein>
    <submittedName>
        <fullName evidence="1">Uncharacterized protein</fullName>
    </submittedName>
</protein>
<evidence type="ECO:0000313" key="1">
    <source>
        <dbReference type="EMBL" id="KAK7680882.1"/>
    </source>
</evidence>
<sequence length="100" mass="10925">MKSIGDDAKTIRALSTCSADVGKSIFEIGRVTRRNPNRGPTNDQKTNKNVQDISALLNGGADKTVDRKLGTTNCGREEKNLQLGSRAKSRRHIENGKRMG</sequence>
<evidence type="ECO:0000313" key="2">
    <source>
        <dbReference type="Proteomes" id="UP001385951"/>
    </source>
</evidence>
<keyword evidence="2" id="KW-1185">Reference proteome</keyword>
<reference evidence="1 2" key="1">
    <citation type="submission" date="2022-09" db="EMBL/GenBank/DDBJ databases">
        <authorList>
            <person name="Palmer J.M."/>
        </authorList>
    </citation>
    <scope>NUCLEOTIDE SEQUENCE [LARGE SCALE GENOMIC DNA]</scope>
    <source>
        <strain evidence="1 2">DSM 7382</strain>
    </source>
</reference>
<dbReference type="EMBL" id="JASBNA010000046">
    <property type="protein sequence ID" value="KAK7680882.1"/>
    <property type="molecule type" value="Genomic_DNA"/>
</dbReference>
<gene>
    <name evidence="1" type="ORF">QCA50_016192</name>
</gene>
<name>A0AAW0FNL5_9APHY</name>
<dbReference type="AlphaFoldDB" id="A0AAW0FNL5"/>
<accession>A0AAW0FNL5</accession>
<organism evidence="1 2">
    <name type="scientific">Cerrena zonata</name>
    <dbReference type="NCBI Taxonomy" id="2478898"/>
    <lineage>
        <taxon>Eukaryota</taxon>
        <taxon>Fungi</taxon>
        <taxon>Dikarya</taxon>
        <taxon>Basidiomycota</taxon>
        <taxon>Agaricomycotina</taxon>
        <taxon>Agaricomycetes</taxon>
        <taxon>Polyporales</taxon>
        <taxon>Cerrenaceae</taxon>
        <taxon>Cerrena</taxon>
    </lineage>
</organism>
<proteinExistence type="predicted"/>
<dbReference type="Proteomes" id="UP001385951">
    <property type="component" value="Unassembled WGS sequence"/>
</dbReference>